<accession>A0A1B6G9P8</accession>
<organism evidence="2">
    <name type="scientific">Cuerna arida</name>
    <dbReference type="NCBI Taxonomy" id="1464854"/>
    <lineage>
        <taxon>Eukaryota</taxon>
        <taxon>Metazoa</taxon>
        <taxon>Ecdysozoa</taxon>
        <taxon>Arthropoda</taxon>
        <taxon>Hexapoda</taxon>
        <taxon>Insecta</taxon>
        <taxon>Pterygota</taxon>
        <taxon>Neoptera</taxon>
        <taxon>Paraneoptera</taxon>
        <taxon>Hemiptera</taxon>
        <taxon>Auchenorrhyncha</taxon>
        <taxon>Membracoidea</taxon>
        <taxon>Cicadellidae</taxon>
        <taxon>Cicadellinae</taxon>
        <taxon>Proconiini</taxon>
        <taxon>Cuerna</taxon>
    </lineage>
</organism>
<evidence type="ECO:0000313" key="2">
    <source>
        <dbReference type="EMBL" id="JAS59155.1"/>
    </source>
</evidence>
<sequence length="293" mass="33642">MGKIAHDFAFSKVSQRDIVKVITKLKNKRSVGWDEIPTFIIKRIKHQISDILCTLINFSLEKGQFPDQLKLAIVTPVFKKGNKAQLENYRPISVLSIFSKIFESVVNEQLTGYFEGFHLLTNNQFGFRQGFSTETALAYSIRAIADALDRSQATAGVYCDLSKAFDSVVHHILIQKLEYYGIKGNNLNWFRSYLRNRKQKTILFSNNIQYESDWKRIELGVPQGSILGPTLFLVYINDLQSKIDDNLTLYADDTSVILKEPNIHILENKIIETILKLNEWFHSNGLQMNNTKS</sequence>
<protein>
    <recommendedName>
        <fullName evidence="1">Reverse transcriptase domain-containing protein</fullName>
    </recommendedName>
</protein>
<dbReference type="PANTHER" id="PTHR19446">
    <property type="entry name" value="REVERSE TRANSCRIPTASES"/>
    <property type="match status" value="1"/>
</dbReference>
<dbReference type="InterPro" id="IPR043502">
    <property type="entry name" value="DNA/RNA_pol_sf"/>
</dbReference>
<dbReference type="PROSITE" id="PS50878">
    <property type="entry name" value="RT_POL"/>
    <property type="match status" value="1"/>
</dbReference>
<evidence type="ECO:0000259" key="1">
    <source>
        <dbReference type="PROSITE" id="PS50878"/>
    </source>
</evidence>
<name>A0A1B6G9P8_9HEMI</name>
<gene>
    <name evidence="2" type="ORF">g.38289</name>
</gene>
<reference evidence="2" key="1">
    <citation type="submission" date="2015-11" db="EMBL/GenBank/DDBJ databases">
        <title>De novo transcriptome assembly of four potential Pierce s Disease insect vectors from Arizona vineyards.</title>
        <authorList>
            <person name="Tassone E.E."/>
        </authorList>
    </citation>
    <scope>NUCLEOTIDE SEQUENCE</scope>
</reference>
<dbReference type="EMBL" id="GECZ01010614">
    <property type="protein sequence ID" value="JAS59155.1"/>
    <property type="molecule type" value="Transcribed_RNA"/>
</dbReference>
<dbReference type="InterPro" id="IPR000477">
    <property type="entry name" value="RT_dom"/>
</dbReference>
<proteinExistence type="predicted"/>
<dbReference type="Pfam" id="PF00078">
    <property type="entry name" value="RVT_1"/>
    <property type="match status" value="1"/>
</dbReference>
<dbReference type="AlphaFoldDB" id="A0A1B6G9P8"/>
<dbReference type="SUPFAM" id="SSF56672">
    <property type="entry name" value="DNA/RNA polymerases"/>
    <property type="match status" value="1"/>
</dbReference>
<feature type="domain" description="Reverse transcriptase" evidence="1">
    <location>
        <begin position="58"/>
        <end position="293"/>
    </location>
</feature>
<feature type="non-terminal residue" evidence="2">
    <location>
        <position position="293"/>
    </location>
</feature>
<dbReference type="GO" id="GO:0071897">
    <property type="term" value="P:DNA biosynthetic process"/>
    <property type="evidence" value="ECO:0007669"/>
    <property type="project" value="UniProtKB-ARBA"/>
</dbReference>
<dbReference type="CDD" id="cd01650">
    <property type="entry name" value="RT_nLTR_like"/>
    <property type="match status" value="1"/>
</dbReference>